<name>A0A9Q0KEM8_9MAGN</name>
<reference evidence="2" key="1">
    <citation type="journal article" date="2023" name="Plant J.">
        <title>The genome of the king protea, Protea cynaroides.</title>
        <authorList>
            <person name="Chang J."/>
            <person name="Duong T.A."/>
            <person name="Schoeman C."/>
            <person name="Ma X."/>
            <person name="Roodt D."/>
            <person name="Barker N."/>
            <person name="Li Z."/>
            <person name="Van de Peer Y."/>
            <person name="Mizrachi E."/>
        </authorList>
    </citation>
    <scope>NUCLEOTIDE SEQUENCE</scope>
    <source>
        <tissue evidence="2">Young leaves</tissue>
    </source>
</reference>
<protein>
    <submittedName>
        <fullName evidence="2">Uncharacterized protein</fullName>
    </submittedName>
</protein>
<sequence>MSSTEKTMQSTVGSSKVIRTPCFQVKLSERCLQTIDGRLAIGDSEIGLVNSLFVEAIEVMVESTRPAVGVRPKSYGVLTNGKLLEFPFEETISMQRGDVAKDFVRVPEGVGLDPGWRFVVVNGRGMQPVCGWAMLDSRLNQPTKKGSHGMHSEKRRFQNSQGT</sequence>
<keyword evidence="3" id="KW-1185">Reference proteome</keyword>
<dbReference type="EMBL" id="JAMYWD010000006">
    <property type="protein sequence ID" value="KAJ4969213.1"/>
    <property type="molecule type" value="Genomic_DNA"/>
</dbReference>
<dbReference type="Proteomes" id="UP001141806">
    <property type="component" value="Unassembled WGS sequence"/>
</dbReference>
<evidence type="ECO:0000313" key="2">
    <source>
        <dbReference type="EMBL" id="KAJ4969213.1"/>
    </source>
</evidence>
<dbReference type="AlphaFoldDB" id="A0A9Q0KEM8"/>
<organism evidence="2 3">
    <name type="scientific">Protea cynaroides</name>
    <dbReference type="NCBI Taxonomy" id="273540"/>
    <lineage>
        <taxon>Eukaryota</taxon>
        <taxon>Viridiplantae</taxon>
        <taxon>Streptophyta</taxon>
        <taxon>Embryophyta</taxon>
        <taxon>Tracheophyta</taxon>
        <taxon>Spermatophyta</taxon>
        <taxon>Magnoliopsida</taxon>
        <taxon>Proteales</taxon>
        <taxon>Proteaceae</taxon>
        <taxon>Protea</taxon>
    </lineage>
</organism>
<gene>
    <name evidence="2" type="ORF">NE237_015914</name>
</gene>
<feature type="region of interest" description="Disordered" evidence="1">
    <location>
        <begin position="141"/>
        <end position="163"/>
    </location>
</feature>
<evidence type="ECO:0000313" key="3">
    <source>
        <dbReference type="Proteomes" id="UP001141806"/>
    </source>
</evidence>
<evidence type="ECO:0000256" key="1">
    <source>
        <dbReference type="SAM" id="MobiDB-lite"/>
    </source>
</evidence>
<proteinExistence type="predicted"/>
<comment type="caution">
    <text evidence="2">The sequence shown here is derived from an EMBL/GenBank/DDBJ whole genome shotgun (WGS) entry which is preliminary data.</text>
</comment>
<accession>A0A9Q0KEM8</accession>